<evidence type="ECO:0000313" key="2">
    <source>
        <dbReference type="RefSeq" id="XP_013170332.1"/>
    </source>
</evidence>
<dbReference type="Pfam" id="PF13843">
    <property type="entry name" value="DDE_Tnp_1_7"/>
    <property type="match status" value="1"/>
</dbReference>
<accession>A0AAJ7EBC9</accession>
<sequence>MPEHCIFKDFYGPTGLAQKNIMKGDLSSAFLLLIDNKILEDIITFTEKEAFEVLGIEWKLTISKLKAFIGILYARGAYEGNTLRVSYLWNNKWGPPFFAKTMSRREFTEILRFIRFDDKNTRLERLKTDKFTHISDVWNRFIINSQNNYRPGAHITVDEQLFPTKARCRFTQYMPNKPFKFGIKFWLASDVSTKYVVNGFPYLGKDEDRNSSTPLGEYVVMKLIEPFSMKGRTITTDNFFTSIPLALKLRLLKTSFLGTMRSNKKELPDICKQKKDGMERFTTLLFQTNECSLTVYKSKPDKKVLLLSTRHKHVKIENSVKKLPETISYYNKTKFGVDATDQMAKKYTVKSGSRRWPLQVFFNILDLAGINAWILYKTATGEKISRKDFCLDWQKN</sequence>
<dbReference type="PANTHER" id="PTHR46599:SF6">
    <property type="entry name" value="DUAL SPECIFICITY PHOSPHATASE 26"/>
    <property type="match status" value="1"/>
</dbReference>
<gene>
    <name evidence="2" type="primary">LOC106119743</name>
</gene>
<evidence type="ECO:0000259" key="1">
    <source>
        <dbReference type="Pfam" id="PF13843"/>
    </source>
</evidence>
<dbReference type="RefSeq" id="XP_013170332.1">
    <property type="nucleotide sequence ID" value="XM_013314878.1"/>
</dbReference>
<protein>
    <submittedName>
        <fullName evidence="2">PiggyBac transposable element-derived protein 4-like</fullName>
    </submittedName>
</protein>
<dbReference type="Proteomes" id="UP000694872">
    <property type="component" value="Unplaced"/>
</dbReference>
<reference evidence="2" key="1">
    <citation type="submission" date="2025-08" db="UniProtKB">
        <authorList>
            <consortium name="RefSeq"/>
        </authorList>
    </citation>
    <scope>IDENTIFICATION</scope>
</reference>
<name>A0AAJ7EBC9_PAPXU</name>
<dbReference type="InterPro" id="IPR029526">
    <property type="entry name" value="PGBD"/>
</dbReference>
<organism evidence="2">
    <name type="scientific">Papilio xuthus</name>
    <name type="common">Asian swallowtail butterfly</name>
    <dbReference type="NCBI Taxonomy" id="66420"/>
    <lineage>
        <taxon>Eukaryota</taxon>
        <taxon>Metazoa</taxon>
        <taxon>Ecdysozoa</taxon>
        <taxon>Arthropoda</taxon>
        <taxon>Hexapoda</taxon>
        <taxon>Insecta</taxon>
        <taxon>Pterygota</taxon>
        <taxon>Neoptera</taxon>
        <taxon>Endopterygota</taxon>
        <taxon>Lepidoptera</taxon>
        <taxon>Glossata</taxon>
        <taxon>Ditrysia</taxon>
        <taxon>Papilionoidea</taxon>
        <taxon>Papilionidae</taxon>
        <taxon>Papilioninae</taxon>
        <taxon>Papilio</taxon>
    </lineage>
</organism>
<feature type="domain" description="PiggyBac transposable element-derived protein" evidence="1">
    <location>
        <begin position="29"/>
        <end position="373"/>
    </location>
</feature>
<dbReference type="KEGG" id="pxu:106119743"/>
<proteinExistence type="predicted"/>
<dbReference type="PANTHER" id="PTHR46599">
    <property type="entry name" value="PIGGYBAC TRANSPOSABLE ELEMENT-DERIVED PROTEIN 4"/>
    <property type="match status" value="1"/>
</dbReference>
<dbReference type="GeneID" id="106119743"/>
<dbReference type="AlphaFoldDB" id="A0AAJ7EBC9"/>